<dbReference type="AlphaFoldDB" id="A0A410FW56"/>
<gene>
    <name evidence="1" type="ORF">BIP78_1551</name>
</gene>
<name>A0A410FW56_BIPS1</name>
<organism evidence="1 2">
    <name type="scientific">Bipolaricaulis sibiricus</name>
    <dbReference type="NCBI Taxonomy" id="2501609"/>
    <lineage>
        <taxon>Bacteria</taxon>
        <taxon>Candidatus Bipolaricaulota</taxon>
        <taxon>Candidatus Bipolaricaulia</taxon>
        <taxon>Candidatus Bipolaricaulales</taxon>
        <taxon>Candidatus Bipolaricaulaceae</taxon>
        <taxon>Candidatus Bipolaricaulis</taxon>
    </lineage>
</organism>
<protein>
    <submittedName>
        <fullName evidence="1">Uncharacterized protein</fullName>
    </submittedName>
</protein>
<evidence type="ECO:0000313" key="1">
    <source>
        <dbReference type="EMBL" id="QAA77317.1"/>
    </source>
</evidence>
<evidence type="ECO:0000313" key="2">
    <source>
        <dbReference type="Proteomes" id="UP000287233"/>
    </source>
</evidence>
<proteinExistence type="predicted"/>
<dbReference type="EMBL" id="CP034928">
    <property type="protein sequence ID" value="QAA77317.1"/>
    <property type="molecule type" value="Genomic_DNA"/>
</dbReference>
<dbReference type="Proteomes" id="UP000287233">
    <property type="component" value="Chromosome"/>
</dbReference>
<reference evidence="2" key="1">
    <citation type="submission" date="2018-12" db="EMBL/GenBank/DDBJ databases">
        <title>Complete genome sequence of an uncultured bacterium of the candidate phylum Bipolaricaulota.</title>
        <authorList>
            <person name="Kadnikov V.V."/>
            <person name="Mardanov A.V."/>
            <person name="Beletsky A.V."/>
            <person name="Frank Y.A."/>
            <person name="Karnachuk O.V."/>
            <person name="Ravin N.V."/>
        </authorList>
    </citation>
    <scope>NUCLEOTIDE SEQUENCE [LARGE SCALE GENOMIC DNA]</scope>
</reference>
<accession>A0A410FW56</accession>
<dbReference type="KEGG" id="bih:BIP78_1551"/>
<sequence length="53" mass="5587">MVIGFDIPARPSVLYGVGVSIRVEFGASGGWVRFIGAGGDSLLWDACSCKRRG</sequence>